<feature type="compositionally biased region" description="Low complexity" evidence="6">
    <location>
        <begin position="38"/>
        <end position="48"/>
    </location>
</feature>
<dbReference type="GO" id="GO:0005669">
    <property type="term" value="C:transcription factor TFIID complex"/>
    <property type="evidence" value="ECO:0000318"/>
    <property type="project" value="GO_Central"/>
</dbReference>
<dbReference type="GO" id="GO:0051123">
    <property type="term" value="P:RNA polymerase II preinitiation complex assembly"/>
    <property type="evidence" value="ECO:0000318"/>
    <property type="project" value="GO_Central"/>
</dbReference>
<comment type="subcellular location">
    <subcellularLocation>
        <location evidence="1">Nucleus</location>
    </subcellularLocation>
</comment>
<dbReference type="eggNOG" id="KOG1142">
    <property type="taxonomic scope" value="Eukaryota"/>
</dbReference>
<keyword evidence="3" id="KW-0805">Transcription regulation</keyword>
<evidence type="ECO:0000256" key="2">
    <source>
        <dbReference type="ARBA" id="ARBA00007530"/>
    </source>
</evidence>
<dbReference type="STRING" id="15368.I1HYE8"/>
<dbReference type="RefSeq" id="XP_003571319.1">
    <property type="nucleotide sequence ID" value="XM_003571271.4"/>
</dbReference>
<dbReference type="SUPFAM" id="SSF47113">
    <property type="entry name" value="Histone-fold"/>
    <property type="match status" value="1"/>
</dbReference>
<evidence type="ECO:0000256" key="1">
    <source>
        <dbReference type="ARBA" id="ARBA00004123"/>
    </source>
</evidence>
<evidence type="ECO:0000256" key="3">
    <source>
        <dbReference type="ARBA" id="ARBA00023015"/>
    </source>
</evidence>
<evidence type="ECO:0000313" key="10">
    <source>
        <dbReference type="Proteomes" id="UP000008810"/>
    </source>
</evidence>
<dbReference type="GO" id="GO:0003677">
    <property type="term" value="F:DNA binding"/>
    <property type="evidence" value="ECO:0000318"/>
    <property type="project" value="GO_Central"/>
</dbReference>
<dbReference type="HOGENOM" id="CLU_033120_0_0_1"/>
<evidence type="ECO:0000256" key="4">
    <source>
        <dbReference type="ARBA" id="ARBA00023163"/>
    </source>
</evidence>
<dbReference type="InterPro" id="IPR003228">
    <property type="entry name" value="TFIID_TAF12_dom"/>
</dbReference>
<dbReference type="GO" id="GO:0017025">
    <property type="term" value="F:TBP-class protein binding"/>
    <property type="evidence" value="ECO:0000318"/>
    <property type="project" value="GO_Central"/>
</dbReference>
<dbReference type="Proteomes" id="UP000008810">
    <property type="component" value="Chromosome 3"/>
</dbReference>
<dbReference type="EMBL" id="CM000882">
    <property type="protein sequence ID" value="KQJ93887.1"/>
    <property type="molecule type" value="Genomic_DNA"/>
</dbReference>
<dbReference type="PANTHER" id="PTHR12264:SF26">
    <property type="entry name" value="TRANSCRIPTION INITIATION FACTOR TFIID SUBUNIT 12B"/>
    <property type="match status" value="1"/>
</dbReference>
<dbReference type="GO" id="GO:0000124">
    <property type="term" value="C:SAGA complex"/>
    <property type="evidence" value="ECO:0007669"/>
    <property type="project" value="InterPro"/>
</dbReference>
<evidence type="ECO:0000313" key="9">
    <source>
        <dbReference type="EnsemblPlants" id="KQJ93887"/>
    </source>
</evidence>
<keyword evidence="4" id="KW-0804">Transcription</keyword>
<dbReference type="Pfam" id="PF03847">
    <property type="entry name" value="TFIID_20kDa"/>
    <property type="match status" value="1"/>
</dbReference>
<gene>
    <name evidence="9" type="primary">LOC100821508</name>
    <name evidence="8" type="ORF">BRADI_3g07270v3</name>
</gene>
<feature type="region of interest" description="Disordered" evidence="6">
    <location>
        <begin position="1"/>
        <end position="88"/>
    </location>
</feature>
<feature type="compositionally biased region" description="Low complexity" evidence="6">
    <location>
        <begin position="227"/>
        <end position="246"/>
    </location>
</feature>
<feature type="compositionally biased region" description="Polar residues" evidence="6">
    <location>
        <begin position="187"/>
        <end position="202"/>
    </location>
</feature>
<dbReference type="CDD" id="cd07981">
    <property type="entry name" value="HFD_TAF12"/>
    <property type="match status" value="1"/>
</dbReference>
<sequence>MADPSSAAAAAASKASGQFAASVSSPQNPNPQIPPSPSAQVDPAAAAAGGRSMDPGPQLQAPSPAQAADGVGRFGGIHRSGPASRGPAVVGQLPRYAAAAGMSFPAAGAQVSQQLSPIAAMLGQGQPRMLQGQGSAAHYGLQGLQFQSPMMAQPSQRGTVQGAQFSTANAAQGGQSMGGGVMAMGTSGLNQMRPNGISSPYGAQQRFAPGQMRPQQLSGSPQIGHTMQMSPMQQQQQQQWPKQMQSTTASPAPSHKFQQEQMMLLIHQLRQRGLNDQQIAHTIKQIPRVNAQQLNQQQLRQQQQSPRMPPSASQNPAGLAGLQPVAGLQPGVAPLSGGAVAGVSTSRPVAPGTSQLLGKRKIQDLVAQLDPLGKVDPEVEDLMLEIADDFITSATAFACKLAKHRKSSVVEAKDMLLHLEKHWHLSVPGFSQKRM</sequence>
<dbReference type="OMA" id="SPQIGHT"/>
<feature type="compositionally biased region" description="Low complexity" evidence="6">
    <location>
        <begin position="55"/>
        <end position="68"/>
    </location>
</feature>
<feature type="compositionally biased region" description="Polar residues" evidence="6">
    <location>
        <begin position="213"/>
        <end position="225"/>
    </location>
</feature>
<dbReference type="GeneID" id="100821508"/>
<reference evidence="8" key="2">
    <citation type="submission" date="2017-06" db="EMBL/GenBank/DDBJ databases">
        <title>WGS assembly of Brachypodium distachyon.</title>
        <authorList>
            <consortium name="The International Brachypodium Initiative"/>
            <person name="Lucas S."/>
            <person name="Harmon-Smith M."/>
            <person name="Lail K."/>
            <person name="Tice H."/>
            <person name="Grimwood J."/>
            <person name="Bruce D."/>
            <person name="Barry K."/>
            <person name="Shu S."/>
            <person name="Lindquist E."/>
            <person name="Wang M."/>
            <person name="Pitluck S."/>
            <person name="Vogel J.P."/>
            <person name="Garvin D.F."/>
            <person name="Mockler T.C."/>
            <person name="Schmutz J."/>
            <person name="Rokhsar D."/>
            <person name="Bevan M.W."/>
        </authorList>
    </citation>
    <scope>NUCLEOTIDE SEQUENCE</scope>
    <source>
        <strain evidence="8">Bd21</strain>
    </source>
</reference>
<feature type="compositionally biased region" description="Pro residues" evidence="6">
    <location>
        <begin position="28"/>
        <end position="37"/>
    </location>
</feature>
<reference evidence="9" key="3">
    <citation type="submission" date="2018-08" db="UniProtKB">
        <authorList>
            <consortium name="EnsemblPlants"/>
        </authorList>
    </citation>
    <scope>IDENTIFICATION</scope>
    <source>
        <strain evidence="9">cv. Bd21</strain>
    </source>
</reference>
<dbReference type="FunFam" id="1.10.20.10:FF:000011">
    <property type="entry name" value="Transcription initiation factor TFIID subunit 12"/>
    <property type="match status" value="1"/>
</dbReference>
<feature type="compositionally biased region" description="Low complexity" evidence="6">
    <location>
        <begin position="1"/>
        <end position="27"/>
    </location>
</feature>
<evidence type="ECO:0000256" key="5">
    <source>
        <dbReference type="ARBA" id="ARBA00023242"/>
    </source>
</evidence>
<accession>I1HYE8</accession>
<evidence type="ECO:0000313" key="8">
    <source>
        <dbReference type="EMBL" id="KQJ93887.1"/>
    </source>
</evidence>
<dbReference type="KEGG" id="bdi:100821508"/>
<dbReference type="PANTHER" id="PTHR12264">
    <property type="entry name" value="TRANSCRIPTION INITIATION FACTOR TFIID SUBUNIT 12"/>
    <property type="match status" value="1"/>
</dbReference>
<dbReference type="Gene3D" id="1.10.20.10">
    <property type="entry name" value="Histone, subunit A"/>
    <property type="match status" value="1"/>
</dbReference>
<evidence type="ECO:0000259" key="7">
    <source>
        <dbReference type="Pfam" id="PF03847"/>
    </source>
</evidence>
<dbReference type="GO" id="GO:0046982">
    <property type="term" value="F:protein heterodimerization activity"/>
    <property type="evidence" value="ECO:0007669"/>
    <property type="project" value="InterPro"/>
</dbReference>
<proteinExistence type="inferred from homology"/>
<keyword evidence="10" id="KW-1185">Reference proteome</keyword>
<dbReference type="Gramene" id="KQJ93887">
    <property type="protein sequence ID" value="KQJ93887"/>
    <property type="gene ID" value="BRADI_3g07270v3"/>
</dbReference>
<feature type="region of interest" description="Disordered" evidence="6">
    <location>
        <begin position="171"/>
        <end position="255"/>
    </location>
</feature>
<dbReference type="InterPro" id="IPR037794">
    <property type="entry name" value="TAF12"/>
</dbReference>
<evidence type="ECO:0000256" key="6">
    <source>
        <dbReference type="SAM" id="MobiDB-lite"/>
    </source>
</evidence>
<dbReference type="EnsemblPlants" id="KQJ93887">
    <property type="protein sequence ID" value="KQJ93887"/>
    <property type="gene ID" value="BRADI_3g07270v3"/>
</dbReference>
<reference evidence="8 9" key="1">
    <citation type="journal article" date="2010" name="Nature">
        <title>Genome sequencing and analysis of the model grass Brachypodium distachyon.</title>
        <authorList>
            <consortium name="International Brachypodium Initiative"/>
        </authorList>
    </citation>
    <scope>NUCLEOTIDE SEQUENCE [LARGE SCALE GENOMIC DNA]</scope>
    <source>
        <strain evidence="8 9">Bd21</strain>
    </source>
</reference>
<feature type="compositionally biased region" description="Low complexity" evidence="6">
    <location>
        <begin position="293"/>
        <end position="314"/>
    </location>
</feature>
<feature type="region of interest" description="Disordered" evidence="6">
    <location>
        <begin position="293"/>
        <end position="323"/>
    </location>
</feature>
<dbReference type="InterPro" id="IPR009072">
    <property type="entry name" value="Histone-fold"/>
</dbReference>
<organism evidence="9">
    <name type="scientific">Brachypodium distachyon</name>
    <name type="common">Purple false brome</name>
    <name type="synonym">Trachynia distachya</name>
    <dbReference type="NCBI Taxonomy" id="15368"/>
    <lineage>
        <taxon>Eukaryota</taxon>
        <taxon>Viridiplantae</taxon>
        <taxon>Streptophyta</taxon>
        <taxon>Embryophyta</taxon>
        <taxon>Tracheophyta</taxon>
        <taxon>Spermatophyta</taxon>
        <taxon>Magnoliopsida</taxon>
        <taxon>Liliopsida</taxon>
        <taxon>Poales</taxon>
        <taxon>Poaceae</taxon>
        <taxon>BOP clade</taxon>
        <taxon>Pooideae</taxon>
        <taxon>Stipodae</taxon>
        <taxon>Brachypodieae</taxon>
        <taxon>Brachypodium</taxon>
    </lineage>
</organism>
<comment type="similarity">
    <text evidence="2">Belongs to the TAF12 family.</text>
</comment>
<dbReference type="AlphaFoldDB" id="I1HYE8"/>
<name>I1HYE8_BRADI</name>
<dbReference type="OrthoDB" id="2193432at2759"/>
<protein>
    <recommendedName>
        <fullName evidence="7">Transcription initiation factor TFIID subunit 12 domain-containing protein</fullName>
    </recommendedName>
</protein>
<feature type="domain" description="Transcription initiation factor TFIID subunit 12" evidence="7">
    <location>
        <begin position="358"/>
        <end position="425"/>
    </location>
</feature>
<keyword evidence="5" id="KW-0539">Nucleus</keyword>